<keyword evidence="2 3" id="KW-0067">ATP-binding</keyword>
<dbReference type="PROSITE" id="PS00108">
    <property type="entry name" value="PROTEIN_KINASE_ST"/>
    <property type="match status" value="1"/>
</dbReference>
<dbReference type="GO" id="GO:0006914">
    <property type="term" value="P:autophagy"/>
    <property type="evidence" value="ECO:0007669"/>
    <property type="project" value="UniProtKB-ARBA"/>
</dbReference>
<keyword evidence="7" id="KW-0418">Kinase</keyword>
<dbReference type="PANTHER" id="PTHR24348:SF68">
    <property type="entry name" value="SERINE_THREONINE-PROTEIN KINASE ATG1C"/>
    <property type="match status" value="1"/>
</dbReference>
<name>A0A6G1SBL9_9ACAR</name>
<feature type="binding site" evidence="3">
    <location>
        <position position="138"/>
    </location>
    <ligand>
        <name>ATP</name>
        <dbReference type="ChEBI" id="CHEBI:30616"/>
    </ligand>
</feature>
<dbReference type="InterPro" id="IPR011009">
    <property type="entry name" value="Kinase-like_dom_sf"/>
</dbReference>
<dbReference type="Gene3D" id="1.10.510.10">
    <property type="entry name" value="Transferase(Phosphotransferase) domain 1"/>
    <property type="match status" value="1"/>
</dbReference>
<reference evidence="7" key="1">
    <citation type="submission" date="2018-10" db="EMBL/GenBank/DDBJ databases">
        <title>Transcriptome assembly of Aceria tosichella (Wheat curl mite) Type 2.</title>
        <authorList>
            <person name="Scully E.D."/>
            <person name="Geib S.M."/>
            <person name="Palmer N.A."/>
            <person name="Gupta A.K."/>
            <person name="Sarath G."/>
            <person name="Tatineni S."/>
        </authorList>
    </citation>
    <scope>NUCLEOTIDE SEQUENCE</scope>
    <source>
        <strain evidence="7">LincolnNE</strain>
    </source>
</reference>
<dbReference type="EMBL" id="GGYP01002562">
    <property type="protein sequence ID" value="MDE47333.1"/>
    <property type="molecule type" value="Transcribed_RNA"/>
</dbReference>
<sequence>MSKEGRSDNQSLFAKNATQRSRLTTNKEERQNNGGTLLQGGVAKSVSETESNDVVTNSQTEIKPPTAAGAGGGQKLKSPAQIAAKSPTFSDSEKDILCPAVKLMGYTANGDDTVGEGAFSRVYRARSTKVPNKDIAVKIVRLDDPKIPVAWKEYSMKRELKILNRIKHPNVINVYDVIKTHSRIYIFMDMAATSVTNHLEATKKPTSEQTARTWFGGISNAISYLHHLEVAHRDLKNDNILIDFNGQAKLTDFGFACFTYDRHKKEVILSNTSCGTKVYVAPEVFNPPYNAKFADVWSLGVCLFECVTLSLPFPDNLPPQLFLKRTQRGLVIPKKFRIKLDPSLQELLGKMIEPDVNKRLRSEAIMVHPWIRVPRN</sequence>
<feature type="compositionally biased region" description="Polar residues" evidence="5">
    <location>
        <begin position="8"/>
        <end position="24"/>
    </location>
</feature>
<keyword evidence="1 3" id="KW-0547">Nucleotide-binding</keyword>
<dbReference type="GO" id="GO:0005737">
    <property type="term" value="C:cytoplasm"/>
    <property type="evidence" value="ECO:0007669"/>
    <property type="project" value="TreeGrafter"/>
</dbReference>
<feature type="domain" description="Protein kinase" evidence="6">
    <location>
        <begin position="108"/>
        <end position="371"/>
    </location>
</feature>
<dbReference type="PROSITE" id="PS00107">
    <property type="entry name" value="PROTEIN_KINASE_ATP"/>
    <property type="match status" value="1"/>
</dbReference>
<gene>
    <name evidence="7" type="primary">TSSK1B</name>
    <name evidence="7" type="ORF">g.3414</name>
</gene>
<dbReference type="GO" id="GO:0010506">
    <property type="term" value="P:regulation of autophagy"/>
    <property type="evidence" value="ECO:0007669"/>
    <property type="project" value="InterPro"/>
</dbReference>
<evidence type="ECO:0000259" key="6">
    <source>
        <dbReference type="PROSITE" id="PS50011"/>
    </source>
</evidence>
<keyword evidence="4" id="KW-0723">Serine/threonine-protein kinase</keyword>
<feature type="compositionally biased region" description="Polar residues" evidence="5">
    <location>
        <begin position="46"/>
        <end position="61"/>
    </location>
</feature>
<dbReference type="InterPro" id="IPR045269">
    <property type="entry name" value="Atg1-like"/>
</dbReference>
<dbReference type="FunFam" id="1.10.510.10:FF:000571">
    <property type="entry name" value="Maternal embryonic leucine zipper kinase"/>
    <property type="match status" value="1"/>
</dbReference>
<dbReference type="SUPFAM" id="SSF56112">
    <property type="entry name" value="Protein kinase-like (PK-like)"/>
    <property type="match status" value="1"/>
</dbReference>
<comment type="similarity">
    <text evidence="4">Belongs to the protein kinase superfamily.</text>
</comment>
<protein>
    <submittedName>
        <fullName evidence="7">Testis-specific serine/threonine-protein kinase 1</fullName>
    </submittedName>
</protein>
<dbReference type="GO" id="GO:0005524">
    <property type="term" value="F:ATP binding"/>
    <property type="evidence" value="ECO:0007669"/>
    <property type="project" value="UniProtKB-UniRule"/>
</dbReference>
<evidence type="ECO:0000256" key="2">
    <source>
        <dbReference type="ARBA" id="ARBA00022840"/>
    </source>
</evidence>
<dbReference type="InterPro" id="IPR008271">
    <property type="entry name" value="Ser/Thr_kinase_AS"/>
</dbReference>
<evidence type="ECO:0000256" key="3">
    <source>
        <dbReference type="PROSITE-ProRule" id="PRU10141"/>
    </source>
</evidence>
<evidence type="ECO:0000256" key="5">
    <source>
        <dbReference type="SAM" id="MobiDB-lite"/>
    </source>
</evidence>
<evidence type="ECO:0000256" key="1">
    <source>
        <dbReference type="ARBA" id="ARBA00022741"/>
    </source>
</evidence>
<proteinExistence type="inferred from homology"/>
<keyword evidence="7" id="KW-0808">Transferase</keyword>
<dbReference type="SMART" id="SM00220">
    <property type="entry name" value="S_TKc"/>
    <property type="match status" value="1"/>
</dbReference>
<dbReference type="AlphaFoldDB" id="A0A6G1SBL9"/>
<dbReference type="GO" id="GO:0004674">
    <property type="term" value="F:protein serine/threonine kinase activity"/>
    <property type="evidence" value="ECO:0007669"/>
    <property type="project" value="UniProtKB-KW"/>
</dbReference>
<feature type="region of interest" description="Disordered" evidence="5">
    <location>
        <begin position="1"/>
        <end position="88"/>
    </location>
</feature>
<dbReference type="PANTHER" id="PTHR24348">
    <property type="entry name" value="SERINE/THREONINE-PROTEIN KINASE UNC-51-RELATED"/>
    <property type="match status" value="1"/>
</dbReference>
<evidence type="ECO:0000313" key="7">
    <source>
        <dbReference type="EMBL" id="MDE47333.1"/>
    </source>
</evidence>
<dbReference type="InterPro" id="IPR017441">
    <property type="entry name" value="Protein_kinase_ATP_BS"/>
</dbReference>
<dbReference type="Pfam" id="PF00069">
    <property type="entry name" value="Pkinase"/>
    <property type="match status" value="1"/>
</dbReference>
<organism evidence="7">
    <name type="scientific">Aceria tosichella</name>
    <name type="common">wheat curl mite</name>
    <dbReference type="NCBI Taxonomy" id="561515"/>
    <lineage>
        <taxon>Eukaryota</taxon>
        <taxon>Metazoa</taxon>
        <taxon>Ecdysozoa</taxon>
        <taxon>Arthropoda</taxon>
        <taxon>Chelicerata</taxon>
        <taxon>Arachnida</taxon>
        <taxon>Acari</taxon>
        <taxon>Acariformes</taxon>
        <taxon>Trombidiformes</taxon>
        <taxon>Prostigmata</taxon>
        <taxon>Eupodina</taxon>
        <taxon>Eriophyoidea</taxon>
        <taxon>Eriophyidae</taxon>
        <taxon>Eriophyinae</taxon>
        <taxon>Aceriini</taxon>
        <taxon>Aceria</taxon>
    </lineage>
</organism>
<dbReference type="InterPro" id="IPR000719">
    <property type="entry name" value="Prot_kinase_dom"/>
</dbReference>
<evidence type="ECO:0000256" key="4">
    <source>
        <dbReference type="RuleBase" id="RU000304"/>
    </source>
</evidence>
<accession>A0A6G1SBL9</accession>
<dbReference type="PROSITE" id="PS50011">
    <property type="entry name" value="PROTEIN_KINASE_DOM"/>
    <property type="match status" value="1"/>
</dbReference>